<evidence type="ECO:0000313" key="1">
    <source>
        <dbReference type="EMBL" id="DAG00603.1"/>
    </source>
</evidence>
<protein>
    <submittedName>
        <fullName evidence="1">Uncharacterized protein</fullName>
    </submittedName>
</protein>
<dbReference type="EMBL" id="BK016182">
    <property type="protein sequence ID" value="DAG00603.1"/>
    <property type="molecule type" value="Genomic_DNA"/>
</dbReference>
<proteinExistence type="predicted"/>
<accession>A0A8S5V1V5</accession>
<sequence length="137" mass="15744">MGNRAVITWKEDPSIHDDKSLGIYVHWNGGLDSVIAFLEYCKRSGFREPDYDNYGYARLVQVICNYLSDRDGLSVGIDTLDKLDLEGDNGTYICKGWKIIDRKYSPSKNIEFCDRDYIENMIEAIDESMPNGMKILK</sequence>
<reference evidence="1" key="1">
    <citation type="journal article" date="2021" name="Proc. Natl. Acad. Sci. U.S.A.">
        <title>A Catalog of Tens of Thousands of Viruses from Human Metagenomes Reveals Hidden Associations with Chronic Diseases.</title>
        <authorList>
            <person name="Tisza M.J."/>
            <person name="Buck C.B."/>
        </authorList>
    </citation>
    <scope>NUCLEOTIDE SEQUENCE</scope>
    <source>
        <strain evidence="1">CtJ2i1</strain>
    </source>
</reference>
<organism evidence="1">
    <name type="scientific">Myoviridae sp. ctJ2i1</name>
    <dbReference type="NCBI Taxonomy" id="2825079"/>
    <lineage>
        <taxon>Viruses</taxon>
        <taxon>Duplodnaviria</taxon>
        <taxon>Heunggongvirae</taxon>
        <taxon>Uroviricota</taxon>
        <taxon>Caudoviricetes</taxon>
    </lineage>
</organism>
<name>A0A8S5V1V5_9CAUD</name>